<protein>
    <submittedName>
        <fullName evidence="1">Uncharacterized protein</fullName>
    </submittedName>
</protein>
<dbReference type="AlphaFoldDB" id="A0A106QC35"/>
<dbReference type="Proteomes" id="UP000060630">
    <property type="component" value="Unassembled WGS sequence"/>
</dbReference>
<gene>
    <name evidence="1" type="ORF">WL29_23020</name>
</gene>
<dbReference type="EMBL" id="LPHD01000049">
    <property type="protein sequence ID" value="KWA84235.1"/>
    <property type="molecule type" value="Genomic_DNA"/>
</dbReference>
<dbReference type="RefSeq" id="WP_060192633.1">
    <property type="nucleotide sequence ID" value="NZ_LPHD01000049.1"/>
</dbReference>
<proteinExistence type="predicted"/>
<comment type="caution">
    <text evidence="1">The sequence shown here is derived from an EMBL/GenBank/DDBJ whole genome shotgun (WGS) entry which is preliminary data.</text>
</comment>
<organism evidence="1 2">
    <name type="scientific">Burkholderia ubonensis</name>
    <dbReference type="NCBI Taxonomy" id="101571"/>
    <lineage>
        <taxon>Bacteria</taxon>
        <taxon>Pseudomonadati</taxon>
        <taxon>Pseudomonadota</taxon>
        <taxon>Betaproteobacteria</taxon>
        <taxon>Burkholderiales</taxon>
        <taxon>Burkholderiaceae</taxon>
        <taxon>Burkholderia</taxon>
        <taxon>Burkholderia cepacia complex</taxon>
    </lineage>
</organism>
<evidence type="ECO:0000313" key="1">
    <source>
        <dbReference type="EMBL" id="KWA84235.1"/>
    </source>
</evidence>
<sequence>MTAGFIYFATSIPGYIKVGRFAAHLTVADKERQYRTVVPGFKIRHAYFVEDAVAEEARVLAHLRLVAGTAVTGAGRENFTIPMEEALKSAGTSPSELENHARAAIYQLKPGQDGLPVSELLAEMNRNLQSDLPQMQVVRRNGEIRRALLSIGIHPHAANPDQGLDVALYGLVVDPKKVLQACPGLKLCSTVLEALTL</sequence>
<evidence type="ECO:0000313" key="2">
    <source>
        <dbReference type="Proteomes" id="UP000060630"/>
    </source>
</evidence>
<reference evidence="1 2" key="1">
    <citation type="submission" date="2015-11" db="EMBL/GenBank/DDBJ databases">
        <title>Expanding the genomic diversity of Burkholderia species for the development of highly accurate diagnostics.</title>
        <authorList>
            <person name="Sahl J."/>
            <person name="Keim P."/>
            <person name="Wagner D."/>
        </authorList>
    </citation>
    <scope>NUCLEOTIDE SEQUENCE [LARGE SCALE GENOMIC DNA]</scope>
    <source>
        <strain evidence="1 2">MSMB2087WGS</strain>
    </source>
</reference>
<name>A0A106QC35_9BURK</name>
<accession>A0A106QC35</accession>